<feature type="non-terminal residue" evidence="12">
    <location>
        <position position="221"/>
    </location>
</feature>
<dbReference type="PANTHER" id="PTHR38924">
    <property type="entry name" value="ASPARAGINE AND ASPARTATE RICH PROTEIN 1"/>
    <property type="match status" value="1"/>
</dbReference>
<dbReference type="EMBL" id="LT608150">
    <property type="protein sequence ID" value="SCM26835.1"/>
    <property type="molecule type" value="Genomic_DNA"/>
</dbReference>
<comment type="pathway">
    <text evidence="2">Protein modification; protein ubiquitination.</text>
</comment>
<evidence type="ECO:0000256" key="2">
    <source>
        <dbReference type="ARBA" id="ARBA00004906"/>
    </source>
</evidence>
<gene>
    <name evidence="12" type="ORF">PBNK65NY_000464400</name>
</gene>
<dbReference type="VEuPathDB" id="PlasmoDB:PBANKA_1448200"/>
<dbReference type="FunFam" id="2.10.110.30:FF:000002">
    <property type="entry name" value="Putative e3 ubiquitin-protein ligase ubr3"/>
    <property type="match status" value="1"/>
</dbReference>
<evidence type="ECO:0000313" key="13">
    <source>
        <dbReference type="Proteomes" id="UP000516480"/>
    </source>
</evidence>
<keyword evidence="4" id="KW-0808">Transferase</keyword>
<dbReference type="EC" id="2.3.2.27" evidence="3"/>
<keyword evidence="6" id="KW-0863">Zinc-finger</keyword>
<dbReference type="Pfam" id="PF02207">
    <property type="entry name" value="zf-UBR"/>
    <property type="match status" value="1"/>
</dbReference>
<evidence type="ECO:0000256" key="4">
    <source>
        <dbReference type="ARBA" id="ARBA00022679"/>
    </source>
</evidence>
<evidence type="ECO:0000256" key="1">
    <source>
        <dbReference type="ARBA" id="ARBA00000900"/>
    </source>
</evidence>
<evidence type="ECO:0000259" key="11">
    <source>
        <dbReference type="PROSITE" id="PS51157"/>
    </source>
</evidence>
<evidence type="ECO:0000256" key="8">
    <source>
        <dbReference type="ARBA" id="ARBA00022833"/>
    </source>
</evidence>
<sequence length="221" mass="25567">MNELMEKKKNEEILPISAYFLKEYGDGKINKKDVIRSLKKRIYNNNENCEEIYKKLKEIHGNSGVCTRQWKEGSFAFKCYNCEGDPTCAICAKCFFSSNHKSHIYKLTHTSGGCCDCGDTSWNMNGACYNHRGINEDNLIDKKNILKENVKKQIKQDIENLVGILFKDIILKDGFFLSLVNADYVEYSFEFFKDQGITSFLFRQLICEVFTGAKIDFLINF</sequence>
<protein>
    <recommendedName>
        <fullName evidence="3">RING-type E3 ubiquitin transferase</fullName>
        <ecNumber evidence="3">2.3.2.27</ecNumber>
    </recommendedName>
</protein>
<dbReference type="PANTHER" id="PTHR38924:SF2">
    <property type="entry name" value="CHROMOSOME UNDETERMINED SCAFFOLD_10, WHOLE GENOME SHOTGUN SEQUENCE"/>
    <property type="match status" value="1"/>
</dbReference>
<keyword evidence="7" id="KW-0833">Ubl conjugation pathway</keyword>
<comment type="catalytic activity">
    <reaction evidence="1">
        <text>S-ubiquitinyl-[E2 ubiquitin-conjugating enzyme]-L-cysteine + [acceptor protein]-L-lysine = [E2 ubiquitin-conjugating enzyme]-L-cysteine + N(6)-ubiquitinyl-[acceptor protein]-L-lysine.</text>
        <dbReference type="EC" id="2.3.2.27"/>
    </reaction>
</comment>
<evidence type="ECO:0000313" key="12">
    <source>
        <dbReference type="EMBL" id="SCM26835.1"/>
    </source>
</evidence>
<evidence type="ECO:0000256" key="5">
    <source>
        <dbReference type="ARBA" id="ARBA00022723"/>
    </source>
</evidence>
<feature type="zinc finger region" description="UBR-type" evidence="10">
    <location>
        <begin position="64"/>
        <end position="133"/>
    </location>
</feature>
<dbReference type="PROSITE" id="PS51157">
    <property type="entry name" value="ZF_UBR"/>
    <property type="match status" value="1"/>
</dbReference>
<dbReference type="SMART" id="SM00396">
    <property type="entry name" value="ZnF_UBR1"/>
    <property type="match status" value="1"/>
</dbReference>
<name>A0A1C6YTS8_PLABE</name>
<evidence type="ECO:0000256" key="9">
    <source>
        <dbReference type="ARBA" id="ARBA00046341"/>
    </source>
</evidence>
<dbReference type="CDD" id="cd19673">
    <property type="entry name" value="UBR-box_UBR3"/>
    <property type="match status" value="1"/>
</dbReference>
<dbReference type="InterPro" id="IPR003126">
    <property type="entry name" value="Znf_UBR"/>
</dbReference>
<dbReference type="Proteomes" id="UP000516480">
    <property type="component" value="Chromosome 14"/>
</dbReference>
<feature type="domain" description="UBR-type" evidence="11">
    <location>
        <begin position="64"/>
        <end position="133"/>
    </location>
</feature>
<dbReference type="Gene3D" id="2.10.110.30">
    <property type="match status" value="1"/>
</dbReference>
<evidence type="ECO:0000256" key="7">
    <source>
        <dbReference type="ARBA" id="ARBA00022786"/>
    </source>
</evidence>
<dbReference type="GO" id="GO:0061630">
    <property type="term" value="F:ubiquitin protein ligase activity"/>
    <property type="evidence" value="ECO:0007669"/>
    <property type="project" value="UniProtKB-EC"/>
</dbReference>
<evidence type="ECO:0000256" key="3">
    <source>
        <dbReference type="ARBA" id="ARBA00012483"/>
    </source>
</evidence>
<dbReference type="GO" id="GO:0008270">
    <property type="term" value="F:zinc ion binding"/>
    <property type="evidence" value="ECO:0007669"/>
    <property type="project" value="UniProtKB-KW"/>
</dbReference>
<organism evidence="12 13">
    <name type="scientific">Plasmodium berghei</name>
    <dbReference type="NCBI Taxonomy" id="5821"/>
    <lineage>
        <taxon>Eukaryota</taxon>
        <taxon>Sar</taxon>
        <taxon>Alveolata</taxon>
        <taxon>Apicomplexa</taxon>
        <taxon>Aconoidasida</taxon>
        <taxon>Haemosporida</taxon>
        <taxon>Plasmodiidae</taxon>
        <taxon>Plasmodium</taxon>
        <taxon>Plasmodium (Vinckeia)</taxon>
    </lineage>
</organism>
<keyword evidence="8" id="KW-0862">Zinc</keyword>
<comment type="similarity">
    <text evidence="9">Belongs to the E3 ubiquitin-protein ligase UBR1-like family.</text>
</comment>
<dbReference type="AlphaFoldDB" id="A0A1C6YTS8"/>
<reference evidence="12 13" key="1">
    <citation type="submission" date="2016-08" db="EMBL/GenBank/DDBJ databases">
        <authorList>
            <consortium name="Pathogen Informatics"/>
        </authorList>
    </citation>
    <scope>NUCLEOTIDE SEQUENCE [LARGE SCALE GENOMIC DNA]</scope>
    <source>
        <strain evidence="12 13">NK65 ny</strain>
    </source>
</reference>
<evidence type="ECO:0000256" key="6">
    <source>
        <dbReference type="ARBA" id="ARBA00022771"/>
    </source>
</evidence>
<keyword evidence="5" id="KW-0479">Metal-binding</keyword>
<accession>A0A1C6YTS8</accession>
<proteinExistence type="inferred from homology"/>
<evidence type="ECO:0000256" key="10">
    <source>
        <dbReference type="PROSITE-ProRule" id="PRU00508"/>
    </source>
</evidence>